<reference evidence="2 3" key="1">
    <citation type="submission" date="2019-05" db="EMBL/GenBank/DDBJ databases">
        <title>Emergence of the Ug99 lineage of the wheat stem rust pathogen through somatic hybridization.</title>
        <authorList>
            <person name="Li F."/>
            <person name="Upadhyaya N.M."/>
            <person name="Sperschneider J."/>
            <person name="Matny O."/>
            <person name="Nguyen-Phuc H."/>
            <person name="Mago R."/>
            <person name="Raley C."/>
            <person name="Miller M.E."/>
            <person name="Silverstein K.A.T."/>
            <person name="Henningsen E."/>
            <person name="Hirsch C.D."/>
            <person name="Visser B."/>
            <person name="Pretorius Z.A."/>
            <person name="Steffenson B.J."/>
            <person name="Schwessinger B."/>
            <person name="Dodds P.N."/>
            <person name="Figueroa M."/>
        </authorList>
    </citation>
    <scope>NUCLEOTIDE SEQUENCE [LARGE SCALE GENOMIC DNA]</scope>
    <source>
        <strain evidence="2 3">Ug99</strain>
    </source>
</reference>
<accession>A0A5B0S7H5</accession>
<name>A0A5B0S7H5_PUCGR</name>
<protein>
    <submittedName>
        <fullName evidence="2">Uncharacterized protein</fullName>
    </submittedName>
</protein>
<sequence>MHRVPTALSSWERLGSWRDLNKKLQPYHDVLHRLRCLPLGRLYVLNVLLKSHSARRSLRADTHPVVSLSVSSAAALASPTQHNPRGLPGSYFMQDQDQAQSNHAASMSSTPWGQSSSSVDEDSHSHSHVEGGSFGGPAIGGSFGAGGASSFGAGGASSFGAGGASSFGAGGVGSFGAGGAIDAGFNGASSFGAGGIGGSIGGGAGINSMNAGQFNSMNSNQFNSMTANGMSNGFSGGIDPSMIGGGVSGGAMSTMTQQSYSSNSVINMFQSLNSFMSQMQSNLIAGQMTQAIAMQRMQTFCRYFQMAMHQASFCSQCFNGNQFGGIASNTMSQFTTFLQQLHSTFGASNFGQLVALPTILDL</sequence>
<feature type="compositionally biased region" description="Polar residues" evidence="1">
    <location>
        <begin position="93"/>
        <end position="114"/>
    </location>
</feature>
<evidence type="ECO:0000313" key="2">
    <source>
        <dbReference type="EMBL" id="KAA1133375.1"/>
    </source>
</evidence>
<proteinExistence type="predicted"/>
<dbReference type="AlphaFoldDB" id="A0A5B0S7H5"/>
<organism evidence="2 3">
    <name type="scientific">Puccinia graminis f. sp. tritici</name>
    <dbReference type="NCBI Taxonomy" id="56615"/>
    <lineage>
        <taxon>Eukaryota</taxon>
        <taxon>Fungi</taxon>
        <taxon>Dikarya</taxon>
        <taxon>Basidiomycota</taxon>
        <taxon>Pucciniomycotina</taxon>
        <taxon>Pucciniomycetes</taxon>
        <taxon>Pucciniales</taxon>
        <taxon>Pucciniaceae</taxon>
        <taxon>Puccinia</taxon>
    </lineage>
</organism>
<evidence type="ECO:0000256" key="1">
    <source>
        <dbReference type="SAM" id="MobiDB-lite"/>
    </source>
</evidence>
<evidence type="ECO:0000313" key="3">
    <source>
        <dbReference type="Proteomes" id="UP000325313"/>
    </source>
</evidence>
<gene>
    <name evidence="2" type="ORF">PGTUg99_028333</name>
</gene>
<feature type="region of interest" description="Disordered" evidence="1">
    <location>
        <begin position="75"/>
        <end position="134"/>
    </location>
</feature>
<dbReference type="EMBL" id="VDEP01000072">
    <property type="protein sequence ID" value="KAA1133375.1"/>
    <property type="molecule type" value="Genomic_DNA"/>
</dbReference>
<comment type="caution">
    <text evidence="2">The sequence shown here is derived from an EMBL/GenBank/DDBJ whole genome shotgun (WGS) entry which is preliminary data.</text>
</comment>
<dbReference type="Proteomes" id="UP000325313">
    <property type="component" value="Unassembled WGS sequence"/>
</dbReference>